<sequence length="126" mass="13993">MFEEQIGLPPAIAFNADQRVIGTSPYPCPWIEFKQRFAFNPHYIPKLALAPYAEHLRGIATTWVNVTADKPGIGPGDVPAAFWRKTPQVIQEKATRTVSARNADHADFDKMMFAIGAKGLIEGVRK</sequence>
<reference evidence="1 2" key="1">
    <citation type="journal article" date="2018" name="Genome Announc.">
        <title>Draft Genome Sequence of "Candidatus Phycosocius bacilliformis," an Alphaproteobacterial Ectosymbiont of the Hydrocarbon-Producing Green Alga Botryococcus braunii.</title>
        <authorList>
            <person name="Tanabe Y."/>
            <person name="Yamaguchi H."/>
            <person name="Watanabe M.M."/>
        </authorList>
    </citation>
    <scope>NUCLEOTIDE SEQUENCE [LARGE SCALE GENOMIC DNA]</scope>
    <source>
        <strain evidence="1 2">BOTRYCO-2</strain>
    </source>
</reference>
<organism evidence="1 2">
    <name type="scientific">Candidatus Phycosocius bacilliformis</name>
    <dbReference type="NCBI Taxonomy" id="1445552"/>
    <lineage>
        <taxon>Bacteria</taxon>
        <taxon>Pseudomonadati</taxon>
        <taxon>Pseudomonadota</taxon>
        <taxon>Alphaproteobacteria</taxon>
        <taxon>Caulobacterales</taxon>
        <taxon>Caulobacterales incertae sedis</taxon>
        <taxon>Candidatus Phycosocius</taxon>
    </lineage>
</organism>
<accession>A0A2P2EEF7</accession>
<dbReference type="EMBL" id="BFBR01000015">
    <property type="protein sequence ID" value="GBF59448.1"/>
    <property type="molecule type" value="Genomic_DNA"/>
</dbReference>
<name>A0A2P2EEF7_9PROT</name>
<proteinExistence type="predicted"/>
<keyword evidence="2" id="KW-1185">Reference proteome</keyword>
<comment type="caution">
    <text evidence="1">The sequence shown here is derived from an EMBL/GenBank/DDBJ whole genome shotgun (WGS) entry which is preliminary data.</text>
</comment>
<evidence type="ECO:0000313" key="1">
    <source>
        <dbReference type="EMBL" id="GBF59448.1"/>
    </source>
</evidence>
<dbReference type="Proteomes" id="UP000245086">
    <property type="component" value="Unassembled WGS sequence"/>
</dbReference>
<dbReference type="AlphaFoldDB" id="A0A2P2EEF7"/>
<dbReference type="RefSeq" id="WP_108986332.1">
    <property type="nucleotide sequence ID" value="NZ_BFBR01000015.1"/>
</dbReference>
<evidence type="ECO:0000313" key="2">
    <source>
        <dbReference type="Proteomes" id="UP000245086"/>
    </source>
</evidence>
<protein>
    <submittedName>
        <fullName evidence="1">Uncharacterized protein</fullName>
    </submittedName>
</protein>
<gene>
    <name evidence="1" type="ORF">PbB2_03148</name>
</gene>